<dbReference type="InterPro" id="IPR038729">
    <property type="entry name" value="Rad50/SbcC_AAA"/>
</dbReference>
<evidence type="ECO:0000256" key="1">
    <source>
        <dbReference type="SAM" id="Coils"/>
    </source>
</evidence>
<keyword evidence="4" id="KW-1185">Reference proteome</keyword>
<dbReference type="EMBL" id="CP012199">
    <property type="protein sequence ID" value="AMG75575.1"/>
    <property type="molecule type" value="Genomic_DNA"/>
</dbReference>
<dbReference type="PANTHER" id="PTHR32114:SF2">
    <property type="entry name" value="ABC TRANSPORTER ABCH.3"/>
    <property type="match status" value="1"/>
</dbReference>
<proteinExistence type="predicted"/>
<dbReference type="Gene3D" id="3.40.50.300">
    <property type="entry name" value="P-loop containing nucleotide triphosphate hydrolases"/>
    <property type="match status" value="2"/>
</dbReference>
<evidence type="ECO:0000313" key="4">
    <source>
        <dbReference type="Proteomes" id="UP000058599"/>
    </source>
</evidence>
<dbReference type="PANTHER" id="PTHR32114">
    <property type="entry name" value="ABC TRANSPORTER ABCH.3"/>
    <property type="match status" value="1"/>
</dbReference>
<dbReference type="Pfam" id="PF13476">
    <property type="entry name" value="AAA_23"/>
    <property type="match status" value="1"/>
</dbReference>
<dbReference type="RefSeq" id="WP_067185423.1">
    <property type="nucleotide sequence ID" value="NZ_CP012199.1"/>
</dbReference>
<feature type="coiled-coil region" evidence="1">
    <location>
        <begin position="429"/>
        <end position="494"/>
    </location>
</feature>
<dbReference type="SUPFAM" id="SSF52540">
    <property type="entry name" value="P-loop containing nucleoside triphosphate hydrolases"/>
    <property type="match status" value="1"/>
</dbReference>
<dbReference type="InterPro" id="IPR027417">
    <property type="entry name" value="P-loop_NTPase"/>
</dbReference>
<dbReference type="GO" id="GO:0006302">
    <property type="term" value="P:double-strand break repair"/>
    <property type="evidence" value="ECO:0007669"/>
    <property type="project" value="InterPro"/>
</dbReference>
<organism evidence="3 4">
    <name type="scientific">Sphingopyxis granuli</name>
    <dbReference type="NCBI Taxonomy" id="267128"/>
    <lineage>
        <taxon>Bacteria</taxon>
        <taxon>Pseudomonadati</taxon>
        <taxon>Pseudomonadota</taxon>
        <taxon>Alphaproteobacteria</taxon>
        <taxon>Sphingomonadales</taxon>
        <taxon>Sphingomonadaceae</taxon>
        <taxon>Sphingopyxis</taxon>
    </lineage>
</organism>
<protein>
    <recommendedName>
        <fullName evidence="2">Rad50/SbcC-type AAA domain-containing protein</fullName>
    </recommendedName>
</protein>
<reference evidence="3 4" key="1">
    <citation type="journal article" date="2016" name="BMC Genomics">
        <title>Genomic analysis of the nitrate-respiring Sphingopyxis granuli (formerly Sphingomonas macrogoltabida) strain TFA.</title>
        <authorList>
            <person name="Garcia-Romero I."/>
            <person name="Perez-Pulido A.J."/>
            <person name="Gonzalez-Flores Y.E."/>
            <person name="Reyes-Ramirez F."/>
            <person name="Santero E."/>
            <person name="Floriano B."/>
        </authorList>
    </citation>
    <scope>NUCLEOTIDE SEQUENCE [LARGE SCALE GENOMIC DNA]</scope>
    <source>
        <strain evidence="3 4">TFA</strain>
    </source>
</reference>
<dbReference type="GO" id="GO:0016887">
    <property type="term" value="F:ATP hydrolysis activity"/>
    <property type="evidence" value="ECO:0007669"/>
    <property type="project" value="InterPro"/>
</dbReference>
<keyword evidence="1" id="KW-0175">Coiled coil</keyword>
<sequence>MTWLLRQIGIEGFRGINNAGSPLELAFHTEKVNSVFAPNGVGKSSIFEAVTYALTGQIPKLDGLPAAEQGGTYYLNRFHPGDTGTITLSLQPAAAGPAIDVIVTRDRTGARTVAVSDGRDGDALLAELNREFVLLDAKTFQRFIDDTPLNRGRSFSGLLGLGQYSALRQSLQALANTRAFNNHFDVSSKSGRKQLIEGQITQERTAIRESYLHLVGEDAGQLTQADMQTRAHAILHNIPLIQPRCAGKTFDQISADECIASVREAEGGPDRDRLAQLLREEDWWNHAIAALPTTAQIVSIVDIAAERDTALAQTQGEKFLRLYRTAQEITESDDWVDKSLCPACERTGENSVLDHSRHKVALYDAVTAASAKLATSWATADWDKVVELEKATRQDGEAPLIPGAKAAIAKQAFTQPAAAELQTRIDLVRARAEAALAATIAEKDAIEKRLPASLVAVTEKVEAARRLQAAFKKLEQLLVSLSALDTELDRIERVRSFLSDASGAFSQAESEAAARRLAAVEPLCRDLFQSIIFDPVVPAISKRAGGEDLQLSLAAFHDHANISAQSVLSESYRNAFAISVYLAAASLYSGAAKFLLLDDVTSSLDAGHQFHLMEVIRTRFSRPVVPDGPQVILLSHDTLLEKYFNTNGSTAGWAHQRIEGTPRTAVLPQSNAVNRVRDATLDLLNAGNAQDAAPRIRQYIEYVLEEIIIRCRVPVPMDIALGDDRRMAGHLIGAIDAQVKLHAAANTLVLTAAQVQGLNLAVATISANFLAHWSSGQTQAFAPGALLGVMQAIDNYAGCFKFEPTPGQGFRYYRSLSQQA</sequence>
<name>A0AA86GPK3_9SPHN</name>
<evidence type="ECO:0000313" key="3">
    <source>
        <dbReference type="EMBL" id="AMG75575.1"/>
    </source>
</evidence>
<evidence type="ECO:0000259" key="2">
    <source>
        <dbReference type="Pfam" id="PF13476"/>
    </source>
</evidence>
<gene>
    <name evidence="3" type="ORF">SGRAN_3232</name>
</gene>
<dbReference type="Proteomes" id="UP000058599">
    <property type="component" value="Chromosome"/>
</dbReference>
<dbReference type="AlphaFoldDB" id="A0AA86GPK3"/>
<accession>A0AA86GPK3</accession>
<feature type="domain" description="Rad50/SbcC-type AAA" evidence="2">
    <location>
        <begin position="8"/>
        <end position="62"/>
    </location>
</feature>
<dbReference type="KEGG" id="sgi:SGRAN_3232"/>